<dbReference type="PANTHER" id="PTHR33594:SF1">
    <property type="entry name" value="HD_PDEASE DOMAIN-CONTAINING PROTEIN"/>
    <property type="match status" value="1"/>
</dbReference>
<evidence type="ECO:0000259" key="1">
    <source>
        <dbReference type="PROSITE" id="PS51831"/>
    </source>
</evidence>
<dbReference type="PANTHER" id="PTHR33594">
    <property type="entry name" value="SUPERFAMILY HYDROLASE, PUTATIVE (AFU_ORTHOLOGUE AFUA_1G03035)-RELATED"/>
    <property type="match status" value="1"/>
</dbReference>
<dbReference type="EMBL" id="CP006577">
    <property type="protein sequence ID" value="AIG97871.1"/>
    <property type="molecule type" value="Genomic_DNA"/>
</dbReference>
<dbReference type="GO" id="GO:0016787">
    <property type="term" value="F:hydrolase activity"/>
    <property type="evidence" value="ECO:0007669"/>
    <property type="project" value="UniProtKB-KW"/>
</dbReference>
<dbReference type="InterPro" id="IPR006674">
    <property type="entry name" value="HD_domain"/>
</dbReference>
<dbReference type="Pfam" id="PF01966">
    <property type="entry name" value="HD"/>
    <property type="match status" value="1"/>
</dbReference>
<name>A0A075WCX7_ARCFL</name>
<dbReference type="Gene3D" id="1.10.3210.50">
    <property type="match status" value="1"/>
</dbReference>
<dbReference type="Proteomes" id="UP000028501">
    <property type="component" value="Chromosome"/>
</dbReference>
<protein>
    <submittedName>
        <fullName evidence="2">Putative HD superfamily hydrolase</fullName>
    </submittedName>
</protein>
<accession>A0A075WCX7</accession>
<dbReference type="SUPFAM" id="SSF109604">
    <property type="entry name" value="HD-domain/PDEase-like"/>
    <property type="match status" value="1"/>
</dbReference>
<organism evidence="2 3">
    <name type="scientific">Archaeoglobus fulgidus DSM 8774</name>
    <dbReference type="NCBI Taxonomy" id="1344584"/>
    <lineage>
        <taxon>Archaea</taxon>
        <taxon>Methanobacteriati</taxon>
        <taxon>Methanobacteriota</taxon>
        <taxon>Archaeoglobi</taxon>
        <taxon>Archaeoglobales</taxon>
        <taxon>Archaeoglobaceae</taxon>
        <taxon>Archaeoglobus</taxon>
    </lineage>
</organism>
<reference evidence="2 3" key="1">
    <citation type="submission" date="2013-07" db="EMBL/GenBank/DDBJ databases">
        <title>Genome of Archaeoglobus fulgidus.</title>
        <authorList>
            <person name="Fiebig A."/>
            <person name="Birkeland N.-K."/>
        </authorList>
    </citation>
    <scope>NUCLEOTIDE SEQUENCE [LARGE SCALE GENOMIC DNA]</scope>
    <source>
        <strain evidence="2 3">DSM 8774</strain>
    </source>
</reference>
<evidence type="ECO:0000313" key="2">
    <source>
        <dbReference type="EMBL" id="AIG97871.1"/>
    </source>
</evidence>
<proteinExistence type="predicted"/>
<dbReference type="InterPro" id="IPR003607">
    <property type="entry name" value="HD/PDEase_dom"/>
</dbReference>
<dbReference type="SMART" id="SM00471">
    <property type="entry name" value="HDc"/>
    <property type="match status" value="1"/>
</dbReference>
<dbReference type="GeneID" id="24794599"/>
<dbReference type="HOGENOM" id="CLU_036524_3_1_2"/>
<evidence type="ECO:0000313" key="3">
    <source>
        <dbReference type="Proteomes" id="UP000028501"/>
    </source>
</evidence>
<dbReference type="KEGG" id="afg:AFULGI_00010880"/>
<sequence>MSSHDEGHVERVIKLARYIAEREGARLDVVLKAAELHDIARGYPNHARKSAEIARELLKDHDAEFVEAVCHAIEAHSFSGKMKPKTLEAKILSDADKLDAIGAIGVARAFLYSGEKGRSIEETLKHFEEKLLKLRDLLYTETARKIAEERHRFLEIFYRQIKKELDEFEAEQDAEDYVGNGQHYK</sequence>
<dbReference type="PROSITE" id="PS51831">
    <property type="entry name" value="HD"/>
    <property type="match status" value="1"/>
</dbReference>
<keyword evidence="2" id="KW-0378">Hydrolase</keyword>
<feature type="domain" description="HD" evidence="1">
    <location>
        <begin position="5"/>
        <end position="101"/>
    </location>
</feature>
<gene>
    <name evidence="2" type="ORF">AFULGI_00010880</name>
</gene>
<dbReference type="RefSeq" id="WP_010878494.1">
    <property type="nucleotide sequence ID" value="NZ_CP006577.1"/>
</dbReference>
<dbReference type="CDD" id="cd00077">
    <property type="entry name" value="HDc"/>
    <property type="match status" value="1"/>
</dbReference>
<dbReference type="AlphaFoldDB" id="A0A075WCX7"/>